<keyword evidence="8 13" id="KW-0547">Nucleotide-binding</keyword>
<evidence type="ECO:0000256" key="10">
    <source>
        <dbReference type="ARBA" id="ARBA00022840"/>
    </source>
</evidence>
<dbReference type="SUPFAM" id="SSF52540">
    <property type="entry name" value="P-loop containing nucleoside triphosphate hydrolases"/>
    <property type="match status" value="1"/>
</dbReference>
<feature type="binding site" evidence="13">
    <location>
        <begin position="17"/>
        <end position="24"/>
    </location>
    <ligand>
        <name>ATP</name>
        <dbReference type="ChEBI" id="CHEBI:30616"/>
    </ligand>
</feature>
<evidence type="ECO:0000256" key="7">
    <source>
        <dbReference type="ARBA" id="ARBA00022679"/>
    </source>
</evidence>
<dbReference type="GO" id="GO:0005886">
    <property type="term" value="C:plasma membrane"/>
    <property type="evidence" value="ECO:0007669"/>
    <property type="project" value="TreeGrafter"/>
</dbReference>
<dbReference type="UniPathway" id="UPA00359">
    <property type="reaction ID" value="UER00482"/>
</dbReference>
<comment type="pathway">
    <text evidence="2 13">Glycolipid biosynthesis; lipid IV(A) biosynthesis; lipid IV(A) from (3R)-3-hydroxytetradecanoyl-[acyl-carrier-protein] and UDP-N-acetyl-alpha-D-glucosamine: step 6/6.</text>
</comment>
<keyword evidence="6 13" id="KW-0441">Lipid A biosynthesis</keyword>
<dbReference type="InterPro" id="IPR027417">
    <property type="entry name" value="P-loop_NTPase"/>
</dbReference>
<comment type="similarity">
    <text evidence="13">Belongs to the LpxK family.</text>
</comment>
<evidence type="ECO:0000256" key="2">
    <source>
        <dbReference type="ARBA" id="ARBA00004870"/>
    </source>
</evidence>
<dbReference type="Proteomes" id="UP000031627">
    <property type="component" value="Chromosome"/>
</dbReference>
<dbReference type="GO" id="GO:0009029">
    <property type="term" value="F:lipid-A 4'-kinase activity"/>
    <property type="evidence" value="ECO:0007669"/>
    <property type="project" value="UniProtKB-UniRule"/>
</dbReference>
<dbReference type="EMBL" id="AP014521">
    <property type="protein sequence ID" value="BAP58502.1"/>
    <property type="molecule type" value="Genomic_DNA"/>
</dbReference>
<reference evidence="14 15" key="2">
    <citation type="journal article" date="2014" name="Curr. Biol.">
        <title>Symbiont-Supplemented Maternal Investment Underpinning Host's Ecological Adaptation.</title>
        <authorList>
            <person name="Kaiwa N."/>
            <person name="Hosokawa T."/>
            <person name="Nikoh N."/>
            <person name="Tanahashi M."/>
            <person name="Moriyama M."/>
            <person name="Meng X.Y."/>
            <person name="Maeda T."/>
            <person name="Yamaguchi K."/>
            <person name="Shigenobu S."/>
            <person name="Ito M."/>
            <person name="Fukatsu T."/>
        </authorList>
    </citation>
    <scope>NUCLEOTIDE SEQUENCE [LARGE SCALE GENOMIC DNA]</scope>
    <source>
        <strain evidence="14 15">UwTKB</strain>
    </source>
</reference>
<protein>
    <recommendedName>
        <fullName evidence="4 13">Tetraacyldisaccharide 4'-kinase</fullName>
        <ecNumber evidence="3 13">2.7.1.130</ecNumber>
    </recommendedName>
    <alternativeName>
        <fullName evidence="12 13">Lipid A 4'-kinase</fullName>
    </alternativeName>
</protein>
<keyword evidence="5 13" id="KW-0444">Lipid biosynthesis</keyword>
<evidence type="ECO:0000256" key="4">
    <source>
        <dbReference type="ARBA" id="ARBA00016436"/>
    </source>
</evidence>
<comment type="catalytic activity">
    <reaction evidence="13">
        <text>a lipid A disaccharide + ATP = a lipid IVA + ADP + H(+)</text>
        <dbReference type="Rhea" id="RHEA:67840"/>
        <dbReference type="ChEBI" id="CHEBI:15378"/>
        <dbReference type="ChEBI" id="CHEBI:30616"/>
        <dbReference type="ChEBI" id="CHEBI:176343"/>
        <dbReference type="ChEBI" id="CHEBI:176425"/>
        <dbReference type="ChEBI" id="CHEBI:456216"/>
        <dbReference type="EC" id="2.7.1.130"/>
    </reaction>
</comment>
<keyword evidence="7 13" id="KW-0808">Transferase</keyword>
<gene>
    <name evidence="13 14" type="primary">lpxK</name>
    <name evidence="14" type="ORF">TGUWTKB_2580</name>
</gene>
<proteinExistence type="inferred from homology"/>
<dbReference type="STRING" id="1410383.TGUWTKB_2580"/>
<evidence type="ECO:0000256" key="5">
    <source>
        <dbReference type="ARBA" id="ARBA00022516"/>
    </source>
</evidence>
<dbReference type="HOGENOM" id="CLU_038816_2_0_6"/>
<evidence type="ECO:0000256" key="12">
    <source>
        <dbReference type="ARBA" id="ARBA00029757"/>
    </source>
</evidence>
<evidence type="ECO:0000256" key="11">
    <source>
        <dbReference type="ARBA" id="ARBA00023098"/>
    </source>
</evidence>
<organism evidence="14 15">
    <name type="scientific">Candidatus Tachikawaea gelatinosa</name>
    <dbReference type="NCBI Taxonomy" id="1410383"/>
    <lineage>
        <taxon>Bacteria</taxon>
        <taxon>Pseudomonadati</taxon>
        <taxon>Pseudomonadota</taxon>
        <taxon>Gammaproteobacteria</taxon>
        <taxon>Enterobacterales</taxon>
        <taxon>Enterobacteriaceae</taxon>
        <taxon>Candidatus Tachikawaea</taxon>
    </lineage>
</organism>
<dbReference type="GO" id="GO:0005524">
    <property type="term" value="F:ATP binding"/>
    <property type="evidence" value="ECO:0007669"/>
    <property type="project" value="UniProtKB-UniRule"/>
</dbReference>
<accession>A0A090AQ81</accession>
<evidence type="ECO:0000313" key="14">
    <source>
        <dbReference type="EMBL" id="BAP58502.1"/>
    </source>
</evidence>
<dbReference type="GO" id="GO:0009244">
    <property type="term" value="P:lipopolysaccharide core region biosynthetic process"/>
    <property type="evidence" value="ECO:0007669"/>
    <property type="project" value="TreeGrafter"/>
</dbReference>
<sequence length="289" mass="33332">MKKWKAPVPVIIIGNLTVGGNGKTPLVIWLTNILKKKFFVAVISRGYSGKSKNYPILVNNNTSYQEVGDEPILIFKKTSVPVAVAPKRSDAVKLILKKHNVDLIISDDGLQHYALARDFEILMINNDIHRFENRSFLPLELMREGTQRLRSVDVVIINQGVPKKKELCMRVKTKFAINIIDESKVFPKQLNKIVAISGIANPDRFFSILKKNGVIPIKKIIFPDHYFFLKKELYKMIKNDESLIMTEKDAIKCQSFARKNWWFLPIDIEFDKKSQSFLLEKIQKLFKAR</sequence>
<dbReference type="PANTHER" id="PTHR42724:SF1">
    <property type="entry name" value="TETRAACYLDISACCHARIDE 4'-KINASE, MITOCHONDRIAL-RELATED"/>
    <property type="match status" value="1"/>
</dbReference>
<evidence type="ECO:0000256" key="6">
    <source>
        <dbReference type="ARBA" id="ARBA00022556"/>
    </source>
</evidence>
<dbReference type="GO" id="GO:0009245">
    <property type="term" value="P:lipid A biosynthetic process"/>
    <property type="evidence" value="ECO:0007669"/>
    <property type="project" value="UniProtKB-UniRule"/>
</dbReference>
<keyword evidence="15" id="KW-1185">Reference proteome</keyword>
<evidence type="ECO:0000313" key="15">
    <source>
        <dbReference type="Proteomes" id="UP000031627"/>
    </source>
</evidence>
<dbReference type="InterPro" id="IPR003758">
    <property type="entry name" value="LpxK"/>
</dbReference>
<evidence type="ECO:0000256" key="3">
    <source>
        <dbReference type="ARBA" id="ARBA00012071"/>
    </source>
</evidence>
<evidence type="ECO:0000256" key="13">
    <source>
        <dbReference type="HAMAP-Rule" id="MF_00409"/>
    </source>
</evidence>
<dbReference type="PANTHER" id="PTHR42724">
    <property type="entry name" value="TETRAACYLDISACCHARIDE 4'-KINASE"/>
    <property type="match status" value="1"/>
</dbReference>
<comment type="function">
    <text evidence="1 13">Transfers the gamma-phosphate of ATP to the 4'-position of a tetraacyldisaccharide 1-phosphate intermediate (termed DS-1-P) to form tetraacyldisaccharide 1,4'-bis-phosphate (lipid IVA).</text>
</comment>
<evidence type="ECO:0000256" key="1">
    <source>
        <dbReference type="ARBA" id="ARBA00002274"/>
    </source>
</evidence>
<dbReference type="NCBIfam" id="TIGR00682">
    <property type="entry name" value="lpxK"/>
    <property type="match status" value="1"/>
</dbReference>
<dbReference type="EC" id="2.7.1.130" evidence="3 13"/>
<dbReference type="HAMAP" id="MF_00409">
    <property type="entry name" value="LpxK"/>
    <property type="match status" value="1"/>
</dbReference>
<name>A0A090AQ81_9ENTR</name>
<keyword evidence="9 13" id="KW-0418">Kinase</keyword>
<reference evidence="15" key="1">
    <citation type="submission" date="2013-11" db="EMBL/GenBank/DDBJ databases">
        <title>Symbiont-containing voluminous jelly as an extraordinary maternal gift for overwintering insect nymphs.</title>
        <authorList>
            <person name="Kaiwa N."/>
            <person name="Hosokawa T."/>
            <person name="Nikoh N."/>
            <person name="Meng X.Y."/>
            <person name="Tanahashi M."/>
            <person name="Moriyama M."/>
            <person name="Maeda T."/>
            <person name="Yamaguchi K."/>
            <person name="Shigenobu S."/>
            <person name="Ito M."/>
            <person name="Fukatsu T."/>
        </authorList>
    </citation>
    <scope>NUCLEOTIDE SEQUENCE [LARGE SCALE GENOMIC DNA]</scope>
    <source>
        <strain evidence="15">UwTKB</strain>
    </source>
</reference>
<evidence type="ECO:0000256" key="8">
    <source>
        <dbReference type="ARBA" id="ARBA00022741"/>
    </source>
</evidence>
<evidence type="ECO:0000256" key="9">
    <source>
        <dbReference type="ARBA" id="ARBA00022777"/>
    </source>
</evidence>
<dbReference type="AlphaFoldDB" id="A0A090AQ81"/>
<dbReference type="KEGG" id="sbw:TGUWTKB_2580"/>
<keyword evidence="10 13" id="KW-0067">ATP-binding</keyword>
<keyword evidence="11 13" id="KW-0443">Lipid metabolism</keyword>
<dbReference type="Pfam" id="PF02606">
    <property type="entry name" value="LpxK"/>
    <property type="match status" value="1"/>
</dbReference>